<evidence type="ECO:0000256" key="6">
    <source>
        <dbReference type="ARBA" id="ARBA00023157"/>
    </source>
</evidence>
<dbReference type="EMBL" id="UYRR01000096">
    <property type="protein sequence ID" value="VDK17491.1"/>
    <property type="molecule type" value="Genomic_DNA"/>
</dbReference>
<dbReference type="InterPro" id="IPR029033">
    <property type="entry name" value="His_PPase_superfam"/>
</dbReference>
<gene>
    <name evidence="8" type="ORF">ASIM_LOCUS222</name>
</gene>
<dbReference type="InterPro" id="IPR050645">
    <property type="entry name" value="Histidine_acid_phosphatase"/>
</dbReference>
<protein>
    <recommendedName>
        <fullName evidence="3">acid phosphatase</fullName>
        <ecNumber evidence="3">3.1.3.2</ecNumber>
    </recommendedName>
</protein>
<keyword evidence="7" id="KW-0325">Glycoprotein</keyword>
<dbReference type="PANTHER" id="PTHR11567:SF211">
    <property type="entry name" value="PROSTATIC ACID PHOSPHATASE"/>
    <property type="match status" value="1"/>
</dbReference>
<dbReference type="Proteomes" id="UP000267096">
    <property type="component" value="Unassembled WGS sequence"/>
</dbReference>
<dbReference type="InterPro" id="IPR000560">
    <property type="entry name" value="His_Pase_clade-2"/>
</dbReference>
<evidence type="ECO:0000256" key="1">
    <source>
        <dbReference type="ARBA" id="ARBA00000032"/>
    </source>
</evidence>
<dbReference type="EC" id="3.1.3.2" evidence="3"/>
<dbReference type="Gene3D" id="3.40.50.1240">
    <property type="entry name" value="Phosphoglycerate mutase-like"/>
    <property type="match status" value="1"/>
</dbReference>
<evidence type="ECO:0000256" key="2">
    <source>
        <dbReference type="ARBA" id="ARBA00005375"/>
    </source>
</evidence>
<sequence>KWYESKEVTSVGEKNFQIWRHGDRTPAKTFKSDPYQEDAWPLGWGQLTPIGMEQMMELGDLLYKEYVVKNKFLNTSYKFNEMYVRTTDVNRTYISAYSNLIGMYYNRTQSIPNVNFPSNPRWPGLFVPFPVHATVDYAHDYVGNPRAYCPRREWLWSKTKETPEFRKLEKENDRFMKELTTVTGDNITLDRFWYLRDTLYIERLYNKTQRIIDETAYQRIDEIMDLLVDYGNGLDLTPVDNINFRVEVAKVRGGSILWAIIDNFDLKVLNRNFDTQLVLINLFIVDFGRKLFCYEQANQDKPQCNWMKHLRYYAYSAHDTTLLALMSTLGVKHTLLQHGHPDYSACLSFELWQTDNGPVLRQYAGGSGYQYPLNPAIRITYSTVKE</sequence>
<proteinExistence type="inferred from homology"/>
<name>A0A0M3IYI9_ANISI</name>
<comment type="catalytic activity">
    <reaction evidence="1">
        <text>a phosphate monoester + H2O = an alcohol + phosphate</text>
        <dbReference type="Rhea" id="RHEA:15017"/>
        <dbReference type="ChEBI" id="CHEBI:15377"/>
        <dbReference type="ChEBI" id="CHEBI:30879"/>
        <dbReference type="ChEBI" id="CHEBI:43474"/>
        <dbReference type="ChEBI" id="CHEBI:67140"/>
        <dbReference type="EC" id="3.1.3.2"/>
    </reaction>
</comment>
<keyword evidence="4" id="KW-0732">Signal</keyword>
<dbReference type="PANTHER" id="PTHR11567">
    <property type="entry name" value="ACID PHOSPHATASE-RELATED"/>
    <property type="match status" value="1"/>
</dbReference>
<organism evidence="10">
    <name type="scientific">Anisakis simplex</name>
    <name type="common">Herring worm</name>
    <dbReference type="NCBI Taxonomy" id="6269"/>
    <lineage>
        <taxon>Eukaryota</taxon>
        <taxon>Metazoa</taxon>
        <taxon>Ecdysozoa</taxon>
        <taxon>Nematoda</taxon>
        <taxon>Chromadorea</taxon>
        <taxon>Rhabditida</taxon>
        <taxon>Spirurina</taxon>
        <taxon>Ascaridomorpha</taxon>
        <taxon>Ascaridoidea</taxon>
        <taxon>Anisakidae</taxon>
        <taxon>Anisakis</taxon>
        <taxon>Anisakis simplex complex</taxon>
    </lineage>
</organism>
<evidence type="ECO:0000313" key="9">
    <source>
        <dbReference type="Proteomes" id="UP000267096"/>
    </source>
</evidence>
<evidence type="ECO:0000256" key="4">
    <source>
        <dbReference type="ARBA" id="ARBA00022729"/>
    </source>
</evidence>
<dbReference type="WBParaSite" id="ASIM_0000031101-mRNA-1">
    <property type="protein sequence ID" value="ASIM_0000031101-mRNA-1"/>
    <property type="gene ID" value="ASIM_0000031101"/>
</dbReference>
<dbReference type="OrthoDB" id="258392at2759"/>
<dbReference type="GO" id="GO:0003993">
    <property type="term" value="F:acid phosphatase activity"/>
    <property type="evidence" value="ECO:0007669"/>
    <property type="project" value="UniProtKB-EC"/>
</dbReference>
<keyword evidence="5" id="KW-0378">Hydrolase</keyword>
<reference evidence="10" key="1">
    <citation type="submission" date="2017-02" db="UniProtKB">
        <authorList>
            <consortium name="WormBaseParasite"/>
        </authorList>
    </citation>
    <scope>IDENTIFICATION</scope>
</reference>
<keyword evidence="9" id="KW-1185">Reference proteome</keyword>
<dbReference type="AlphaFoldDB" id="A0A0M3IYI9"/>
<accession>A0A0M3IYI9</accession>
<dbReference type="CDD" id="cd07061">
    <property type="entry name" value="HP_HAP_like"/>
    <property type="match status" value="1"/>
</dbReference>
<keyword evidence="6" id="KW-1015">Disulfide bond</keyword>
<comment type="similarity">
    <text evidence="2">Belongs to the histidine acid phosphatase family.</text>
</comment>
<dbReference type="Pfam" id="PF00328">
    <property type="entry name" value="His_Phos_2"/>
    <property type="match status" value="1"/>
</dbReference>
<evidence type="ECO:0000313" key="8">
    <source>
        <dbReference type="EMBL" id="VDK17491.1"/>
    </source>
</evidence>
<evidence type="ECO:0000256" key="3">
    <source>
        <dbReference type="ARBA" id="ARBA00012646"/>
    </source>
</evidence>
<evidence type="ECO:0000256" key="5">
    <source>
        <dbReference type="ARBA" id="ARBA00022801"/>
    </source>
</evidence>
<evidence type="ECO:0000313" key="10">
    <source>
        <dbReference type="WBParaSite" id="ASIM_0000031101-mRNA-1"/>
    </source>
</evidence>
<dbReference type="SUPFAM" id="SSF53254">
    <property type="entry name" value="Phosphoglycerate mutase-like"/>
    <property type="match status" value="1"/>
</dbReference>
<evidence type="ECO:0000256" key="7">
    <source>
        <dbReference type="ARBA" id="ARBA00023180"/>
    </source>
</evidence>
<reference evidence="8 9" key="2">
    <citation type="submission" date="2018-11" db="EMBL/GenBank/DDBJ databases">
        <authorList>
            <consortium name="Pathogen Informatics"/>
        </authorList>
    </citation>
    <scope>NUCLEOTIDE SEQUENCE [LARGE SCALE GENOMIC DNA]</scope>
</reference>